<reference evidence="1" key="1">
    <citation type="submission" date="2018-02" db="EMBL/GenBank/DDBJ databases">
        <title>Rhizophora mucronata_Transcriptome.</title>
        <authorList>
            <person name="Meera S.P."/>
            <person name="Sreeshan A."/>
            <person name="Augustine A."/>
        </authorList>
    </citation>
    <scope>NUCLEOTIDE SEQUENCE</scope>
    <source>
        <tissue evidence="1">Leaf</tissue>
    </source>
</reference>
<evidence type="ECO:0000313" key="1">
    <source>
        <dbReference type="EMBL" id="MBW94218.1"/>
    </source>
</evidence>
<organism evidence="1">
    <name type="scientific">Rhizophora mucronata</name>
    <name type="common">Asiatic mangrove</name>
    <dbReference type="NCBI Taxonomy" id="61149"/>
    <lineage>
        <taxon>Eukaryota</taxon>
        <taxon>Viridiplantae</taxon>
        <taxon>Streptophyta</taxon>
        <taxon>Embryophyta</taxon>
        <taxon>Tracheophyta</taxon>
        <taxon>Spermatophyta</taxon>
        <taxon>Magnoliopsida</taxon>
        <taxon>eudicotyledons</taxon>
        <taxon>Gunneridae</taxon>
        <taxon>Pentapetalae</taxon>
        <taxon>rosids</taxon>
        <taxon>fabids</taxon>
        <taxon>Malpighiales</taxon>
        <taxon>Rhizophoraceae</taxon>
        <taxon>Rhizophora</taxon>
    </lineage>
</organism>
<name>A0A2P2JLA0_RHIMU</name>
<dbReference type="AlphaFoldDB" id="A0A2P2JLA0"/>
<dbReference type="EMBL" id="GGEC01013735">
    <property type="protein sequence ID" value="MBW94218.1"/>
    <property type="molecule type" value="Transcribed_RNA"/>
</dbReference>
<proteinExistence type="predicted"/>
<protein>
    <submittedName>
        <fullName evidence="1">Uncharacterized protein MANES_10G141000</fullName>
    </submittedName>
</protein>
<accession>A0A2P2JLA0</accession>
<sequence>MTRLEETPLLHTPHNCHTYFHCCGSWFLIHHLEIQKHKFL</sequence>